<keyword evidence="4" id="KW-1185">Reference proteome</keyword>
<dbReference type="Gene3D" id="2.40.70.10">
    <property type="entry name" value="Acid Proteases"/>
    <property type="match status" value="1"/>
</dbReference>
<keyword evidence="2" id="KW-0472">Membrane</keyword>
<protein>
    <recommendedName>
        <fullName evidence="5">Peptidase A2 domain-containing protein</fullName>
    </recommendedName>
</protein>
<sequence>MQGSPEALTHIVSAHSDPASGPLANTDFKKMFNLWERVKQVWGVVFYCWTLLVNAVVTGIVAAEVFLGLVRLYVGPWLISLRNRNPKPVNGATDNPNTTTAPSPSQAAREIAIPIQINPETQFTSPPIPDCSRALKRLRPPRTNANGVSCWALIDTGAGFTVASRSVCPLFGISRLKAPSVEHSLGLGGNEVEMAGSATVQFNIGSITILQTTNFTSGQCTPEGARDYDFILGNDILRRLPKFNLN</sequence>
<dbReference type="AlphaFoldDB" id="A0A8R1HRS4"/>
<feature type="region of interest" description="Disordered" evidence="1">
    <location>
        <begin position="85"/>
        <end position="105"/>
    </location>
</feature>
<feature type="transmembrane region" description="Helical" evidence="2">
    <location>
        <begin position="41"/>
        <end position="74"/>
    </location>
</feature>
<reference evidence="3" key="2">
    <citation type="submission" date="2022-06" db="UniProtKB">
        <authorList>
            <consortium name="EnsemblMetazoa"/>
        </authorList>
    </citation>
    <scope>IDENTIFICATION</scope>
    <source>
        <strain evidence="3">DF5081</strain>
    </source>
</reference>
<name>A0A8R1HRS4_CAEJA</name>
<evidence type="ECO:0000256" key="2">
    <source>
        <dbReference type="SAM" id="Phobius"/>
    </source>
</evidence>
<keyword evidence="2" id="KW-1133">Transmembrane helix</keyword>
<reference evidence="4" key="1">
    <citation type="submission" date="2010-08" db="EMBL/GenBank/DDBJ databases">
        <authorList>
            <consortium name="Caenorhabditis japonica Sequencing Consortium"/>
            <person name="Wilson R.K."/>
        </authorList>
    </citation>
    <scope>NUCLEOTIDE SEQUENCE [LARGE SCALE GENOMIC DNA]</scope>
    <source>
        <strain evidence="4">DF5081</strain>
    </source>
</reference>
<evidence type="ECO:0008006" key="5">
    <source>
        <dbReference type="Google" id="ProtNLM"/>
    </source>
</evidence>
<dbReference type="Proteomes" id="UP000005237">
    <property type="component" value="Unassembled WGS sequence"/>
</dbReference>
<organism evidence="3 4">
    <name type="scientific">Caenorhabditis japonica</name>
    <dbReference type="NCBI Taxonomy" id="281687"/>
    <lineage>
        <taxon>Eukaryota</taxon>
        <taxon>Metazoa</taxon>
        <taxon>Ecdysozoa</taxon>
        <taxon>Nematoda</taxon>
        <taxon>Chromadorea</taxon>
        <taxon>Rhabditida</taxon>
        <taxon>Rhabditina</taxon>
        <taxon>Rhabditomorpha</taxon>
        <taxon>Rhabditoidea</taxon>
        <taxon>Rhabditidae</taxon>
        <taxon>Peloderinae</taxon>
        <taxon>Caenorhabditis</taxon>
    </lineage>
</organism>
<accession>A0A8R1HRS4</accession>
<dbReference type="InterPro" id="IPR021109">
    <property type="entry name" value="Peptidase_aspartic_dom_sf"/>
</dbReference>
<feature type="compositionally biased region" description="Polar residues" evidence="1">
    <location>
        <begin position="92"/>
        <end position="105"/>
    </location>
</feature>
<dbReference type="EnsemblMetazoa" id="CJA04924.1">
    <property type="protein sequence ID" value="CJA04924.1"/>
    <property type="gene ID" value="WBGene00124129"/>
</dbReference>
<evidence type="ECO:0000256" key="1">
    <source>
        <dbReference type="SAM" id="MobiDB-lite"/>
    </source>
</evidence>
<evidence type="ECO:0000313" key="4">
    <source>
        <dbReference type="Proteomes" id="UP000005237"/>
    </source>
</evidence>
<proteinExistence type="predicted"/>
<evidence type="ECO:0000313" key="3">
    <source>
        <dbReference type="EnsemblMetazoa" id="CJA04924.1"/>
    </source>
</evidence>
<dbReference type="SUPFAM" id="SSF50630">
    <property type="entry name" value="Acid proteases"/>
    <property type="match status" value="1"/>
</dbReference>
<keyword evidence="2" id="KW-0812">Transmembrane</keyword>